<evidence type="ECO:0000313" key="2">
    <source>
        <dbReference type="Proteomes" id="UP001610563"/>
    </source>
</evidence>
<evidence type="ECO:0000313" key="1">
    <source>
        <dbReference type="EMBL" id="KAL2785248.1"/>
    </source>
</evidence>
<gene>
    <name evidence="1" type="ORF">BJX66DRAFT_315206</name>
</gene>
<protein>
    <submittedName>
        <fullName evidence="1">Uncharacterized protein</fullName>
    </submittedName>
</protein>
<name>A0ABR4FQE7_9EURO</name>
<proteinExistence type="predicted"/>
<reference evidence="1 2" key="1">
    <citation type="submission" date="2024-07" db="EMBL/GenBank/DDBJ databases">
        <title>Section-level genome sequencing and comparative genomics of Aspergillus sections Usti and Cavernicolus.</title>
        <authorList>
            <consortium name="Lawrence Berkeley National Laboratory"/>
            <person name="Nybo J.L."/>
            <person name="Vesth T.C."/>
            <person name="Theobald S."/>
            <person name="Frisvad J.C."/>
            <person name="Larsen T.O."/>
            <person name="Kjaerboelling I."/>
            <person name="Rothschild-Mancinelli K."/>
            <person name="Lyhne E.K."/>
            <person name="Kogle M.E."/>
            <person name="Barry K."/>
            <person name="Clum A."/>
            <person name="Na H."/>
            <person name="Ledsgaard L."/>
            <person name="Lin J."/>
            <person name="Lipzen A."/>
            <person name="Kuo A."/>
            <person name="Riley R."/>
            <person name="Mondo S."/>
            <person name="Labutti K."/>
            <person name="Haridas S."/>
            <person name="Pangalinan J."/>
            <person name="Salamov A.A."/>
            <person name="Simmons B.A."/>
            <person name="Magnuson J.K."/>
            <person name="Chen J."/>
            <person name="Drula E."/>
            <person name="Henrissat B."/>
            <person name="Wiebenga A."/>
            <person name="Lubbers R.J."/>
            <person name="Gomes A.C."/>
            <person name="Makela M.R."/>
            <person name="Stajich J."/>
            <person name="Grigoriev I.V."/>
            <person name="Mortensen U.H."/>
            <person name="De Vries R.P."/>
            <person name="Baker S.E."/>
            <person name="Andersen M.R."/>
        </authorList>
    </citation>
    <scope>NUCLEOTIDE SEQUENCE [LARGE SCALE GENOMIC DNA]</scope>
    <source>
        <strain evidence="1 2">CBS 209.92</strain>
    </source>
</reference>
<accession>A0ABR4FQE7</accession>
<organism evidence="1 2">
    <name type="scientific">Aspergillus keveii</name>
    <dbReference type="NCBI Taxonomy" id="714993"/>
    <lineage>
        <taxon>Eukaryota</taxon>
        <taxon>Fungi</taxon>
        <taxon>Dikarya</taxon>
        <taxon>Ascomycota</taxon>
        <taxon>Pezizomycotina</taxon>
        <taxon>Eurotiomycetes</taxon>
        <taxon>Eurotiomycetidae</taxon>
        <taxon>Eurotiales</taxon>
        <taxon>Aspergillaceae</taxon>
        <taxon>Aspergillus</taxon>
        <taxon>Aspergillus subgen. Nidulantes</taxon>
    </lineage>
</organism>
<keyword evidence="2" id="KW-1185">Reference proteome</keyword>
<dbReference type="EMBL" id="JBFTWV010000150">
    <property type="protein sequence ID" value="KAL2785248.1"/>
    <property type="molecule type" value="Genomic_DNA"/>
</dbReference>
<dbReference type="Proteomes" id="UP001610563">
    <property type="component" value="Unassembled WGS sequence"/>
</dbReference>
<comment type="caution">
    <text evidence="1">The sequence shown here is derived from an EMBL/GenBank/DDBJ whole genome shotgun (WGS) entry which is preliminary data.</text>
</comment>
<sequence>MARLHRDDFAQLHSVIPGLMLRVGQDQRCYNYLKWWAWVYKSEDPCDREIPWLCMKKANAFEDTKKIAARWSDLQQLVAFTVLKVKLLMDVKKLQNLTNWANANLEGQARLDVEKSKAKYVSSSIVLENRAILRSTDHTALIRKLTEQVRHLYRMIDRYNPHFWERLEQEPPVPDEDAREDKEWARRVFHGMQGYIGTIPGAVGFLKKIRAGVQQALQTR</sequence>